<organism evidence="7 8">
    <name type="scientific">Antrodiella citrinella</name>
    <dbReference type="NCBI Taxonomy" id="2447956"/>
    <lineage>
        <taxon>Eukaryota</taxon>
        <taxon>Fungi</taxon>
        <taxon>Dikarya</taxon>
        <taxon>Basidiomycota</taxon>
        <taxon>Agaricomycotina</taxon>
        <taxon>Agaricomycetes</taxon>
        <taxon>Polyporales</taxon>
        <taxon>Steccherinaceae</taxon>
        <taxon>Antrodiella</taxon>
    </lineage>
</organism>
<evidence type="ECO:0000259" key="6">
    <source>
        <dbReference type="PROSITE" id="PS50178"/>
    </source>
</evidence>
<feature type="domain" description="FYVE-type" evidence="6">
    <location>
        <begin position="79"/>
        <end position="152"/>
    </location>
</feature>
<dbReference type="Proteomes" id="UP000308730">
    <property type="component" value="Unassembled WGS sequence"/>
</dbReference>
<dbReference type="SUPFAM" id="SSF57903">
    <property type="entry name" value="FYVE/PHD zinc finger"/>
    <property type="match status" value="1"/>
</dbReference>
<dbReference type="EMBL" id="SGPM01000018">
    <property type="protein sequence ID" value="THH32617.1"/>
    <property type="molecule type" value="Genomic_DNA"/>
</dbReference>
<feature type="region of interest" description="Disordered" evidence="5">
    <location>
        <begin position="19"/>
        <end position="40"/>
    </location>
</feature>
<dbReference type="PANTHER" id="PTHR23164:SF30">
    <property type="entry name" value="EARLY ENDOSOME ANTIGEN 1"/>
    <property type="match status" value="1"/>
</dbReference>
<evidence type="ECO:0000256" key="2">
    <source>
        <dbReference type="ARBA" id="ARBA00022771"/>
    </source>
</evidence>
<evidence type="ECO:0000256" key="5">
    <source>
        <dbReference type="SAM" id="MobiDB-lite"/>
    </source>
</evidence>
<feature type="compositionally biased region" description="Low complexity" evidence="5">
    <location>
        <begin position="23"/>
        <end position="40"/>
    </location>
</feature>
<evidence type="ECO:0000256" key="3">
    <source>
        <dbReference type="ARBA" id="ARBA00022833"/>
    </source>
</evidence>
<evidence type="ECO:0000313" key="7">
    <source>
        <dbReference type="EMBL" id="THH32617.1"/>
    </source>
</evidence>
<proteinExistence type="predicted"/>
<dbReference type="InterPro" id="IPR011011">
    <property type="entry name" value="Znf_FYVE_PHD"/>
</dbReference>
<keyword evidence="8" id="KW-1185">Reference proteome</keyword>
<dbReference type="AlphaFoldDB" id="A0A4S4N3H0"/>
<dbReference type="InterPro" id="IPR017455">
    <property type="entry name" value="Znf_FYVE-rel"/>
</dbReference>
<dbReference type="InterPro" id="IPR000306">
    <property type="entry name" value="Znf_FYVE"/>
</dbReference>
<evidence type="ECO:0000313" key="8">
    <source>
        <dbReference type="Proteomes" id="UP000308730"/>
    </source>
</evidence>
<reference evidence="7 8" key="1">
    <citation type="submission" date="2019-02" db="EMBL/GenBank/DDBJ databases">
        <title>Genome sequencing of the rare red list fungi Antrodiella citrinella (Flaviporus citrinellus).</title>
        <authorList>
            <person name="Buettner E."/>
            <person name="Kellner H."/>
        </authorList>
    </citation>
    <scope>NUCLEOTIDE SEQUENCE [LARGE SCALE GENOMIC DNA]</scope>
    <source>
        <strain evidence="7 8">DSM 108506</strain>
    </source>
</reference>
<dbReference type="OrthoDB" id="660555at2759"/>
<dbReference type="Pfam" id="PF01363">
    <property type="entry name" value="FYVE"/>
    <property type="match status" value="1"/>
</dbReference>
<name>A0A4S4N3H0_9APHY</name>
<evidence type="ECO:0000256" key="1">
    <source>
        <dbReference type="ARBA" id="ARBA00022723"/>
    </source>
</evidence>
<keyword evidence="2 4" id="KW-0863">Zinc-finger</keyword>
<sequence>MASSLVAVLAPVLRSPSVDESDQSSIISSQGTCSSLSGSSLDPSSSSGTYIRANEHLAVLLPKKHWKPDAQAVCCDTFICRKKFSMWERKHHCRKCGGVFCSDCSARATALLDTSMLEFLHPPRDVPIITFHSLTSPVRPARVCEGCYDQIHGCKSSYTPSLQRSAPLAFSTESYSAASSLSGSPVSPLDGHPLPPRPRIRRAHTSPRIPHHAGSSLRTTSPLPNVIAGAHVTDSDLGELETYPLRHASVICKATGGGRWEPKPVVRYIVHHVPGTKAPYELDLEREEEEHRIWRANPILRDGDFQLRVPRPLEPCSPGGPIQLSTF</sequence>
<keyword evidence="3" id="KW-0862">Zinc</keyword>
<comment type="caution">
    <text evidence="7">The sequence shown here is derived from an EMBL/GenBank/DDBJ whole genome shotgun (WGS) entry which is preliminary data.</text>
</comment>
<dbReference type="Gene3D" id="3.30.40.10">
    <property type="entry name" value="Zinc/RING finger domain, C3HC4 (zinc finger)"/>
    <property type="match status" value="1"/>
</dbReference>
<dbReference type="SMART" id="SM00064">
    <property type="entry name" value="FYVE"/>
    <property type="match status" value="1"/>
</dbReference>
<evidence type="ECO:0000256" key="4">
    <source>
        <dbReference type="PROSITE-ProRule" id="PRU00091"/>
    </source>
</evidence>
<feature type="compositionally biased region" description="Basic residues" evidence="5">
    <location>
        <begin position="198"/>
        <end position="211"/>
    </location>
</feature>
<dbReference type="GO" id="GO:0008270">
    <property type="term" value="F:zinc ion binding"/>
    <property type="evidence" value="ECO:0007669"/>
    <property type="project" value="UniProtKB-KW"/>
</dbReference>
<protein>
    <recommendedName>
        <fullName evidence="6">FYVE-type domain-containing protein</fullName>
    </recommendedName>
</protein>
<gene>
    <name evidence="7" type="ORF">EUX98_g1586</name>
</gene>
<feature type="region of interest" description="Disordered" evidence="5">
    <location>
        <begin position="181"/>
        <end position="222"/>
    </location>
</feature>
<keyword evidence="1" id="KW-0479">Metal-binding</keyword>
<dbReference type="InterPro" id="IPR013083">
    <property type="entry name" value="Znf_RING/FYVE/PHD"/>
</dbReference>
<dbReference type="PANTHER" id="PTHR23164">
    <property type="entry name" value="EARLY ENDOSOME ANTIGEN 1"/>
    <property type="match status" value="1"/>
</dbReference>
<accession>A0A4S4N3H0</accession>
<dbReference type="PROSITE" id="PS50178">
    <property type="entry name" value="ZF_FYVE"/>
    <property type="match status" value="1"/>
</dbReference>